<dbReference type="EMBL" id="RKLP01000006">
    <property type="protein sequence ID" value="RVW09113.1"/>
    <property type="molecule type" value="Genomic_DNA"/>
</dbReference>
<comment type="caution">
    <text evidence="1">The sequence shown here is derived from an EMBL/GenBank/DDBJ whole genome shotgun (WGS) entry which is preliminary data.</text>
</comment>
<dbReference type="GO" id="GO:0003677">
    <property type="term" value="F:DNA binding"/>
    <property type="evidence" value="ECO:0007669"/>
    <property type="project" value="UniProtKB-KW"/>
</dbReference>
<dbReference type="PANTHER" id="PTHR38479:SF2">
    <property type="entry name" value="WINGED HELIX DNA-BINDING DOMAIN-CONTAINING PROTEIN"/>
    <property type="match status" value="1"/>
</dbReference>
<dbReference type="OrthoDB" id="9148135at2"/>
<proteinExistence type="predicted"/>
<evidence type="ECO:0000313" key="2">
    <source>
        <dbReference type="Proteomes" id="UP000286208"/>
    </source>
</evidence>
<organism evidence="1 2">
    <name type="scientific">Prescottella agglutinans</name>
    <dbReference type="NCBI Taxonomy" id="1644129"/>
    <lineage>
        <taxon>Bacteria</taxon>
        <taxon>Bacillati</taxon>
        <taxon>Actinomycetota</taxon>
        <taxon>Actinomycetes</taxon>
        <taxon>Mycobacteriales</taxon>
        <taxon>Nocardiaceae</taxon>
        <taxon>Prescottella</taxon>
    </lineage>
</organism>
<sequence length="352" mass="38420">MTTLRELALLRLVAQRIAGPGFDSATETVRWLTAAQAQDYPGAVTSIALRSGPQGRSSLIAALDAGEVVRSWPMRGTLHFVAAEDLPWMLALTGPRMLSGMGARHRALGIDDAAVGLAREVAHAALRDGGRERRELMQEWDRAGIPTADQRGQHLLWTLAVTGEVCLGPVRDGRQLVVPSDSWIRDRRELVGDEALGEWALRYFRSHGPATLHDFVWWTKLPVRQARAGLALASPHLDCLQVDGVDYYLDPATPDLLAAYRRKARGVFLLPGFDEFILGYRDRGAAVDPEFGGRLQPGGNGMFSPTVVDGGRVVGTWKRDGRGASGEIRATPFTEFTARTEKAIPRAWAALA</sequence>
<name>A0A438BDM7_9NOCA</name>
<accession>A0A438BDM7</accession>
<gene>
    <name evidence="1" type="ORF">EGT67_13255</name>
</gene>
<protein>
    <submittedName>
        <fullName evidence="1">Winged helix DNA-binding domain-containing protein</fullName>
    </submittedName>
</protein>
<dbReference type="AlphaFoldDB" id="A0A438BDM7"/>
<dbReference type="InterPro" id="IPR009351">
    <property type="entry name" value="AlkZ-like"/>
</dbReference>
<keyword evidence="2" id="KW-1185">Reference proteome</keyword>
<reference evidence="1 2" key="1">
    <citation type="submission" date="2018-11" db="EMBL/GenBank/DDBJ databases">
        <title>Rhodococcus spongicola sp. nov. and Rhodococcus xishaensis sp. nov. from marine sponges.</title>
        <authorList>
            <person name="Li L."/>
            <person name="Lin H.W."/>
        </authorList>
    </citation>
    <scope>NUCLEOTIDE SEQUENCE [LARGE SCALE GENOMIC DNA]</scope>
    <source>
        <strain evidence="1 2">CCTCC AB2014297</strain>
    </source>
</reference>
<dbReference type="Proteomes" id="UP000286208">
    <property type="component" value="Unassembled WGS sequence"/>
</dbReference>
<evidence type="ECO:0000313" key="1">
    <source>
        <dbReference type="EMBL" id="RVW09113.1"/>
    </source>
</evidence>
<keyword evidence="1" id="KW-0238">DNA-binding</keyword>
<dbReference type="Pfam" id="PF06224">
    <property type="entry name" value="AlkZ-like"/>
    <property type="match status" value="1"/>
</dbReference>
<dbReference type="RefSeq" id="WP_127916537.1">
    <property type="nucleotide sequence ID" value="NZ_RKLP01000006.1"/>
</dbReference>
<dbReference type="PANTHER" id="PTHR38479">
    <property type="entry name" value="LMO0824 PROTEIN"/>
    <property type="match status" value="1"/>
</dbReference>